<dbReference type="SUPFAM" id="SSF52540">
    <property type="entry name" value="P-loop containing nucleoside triphosphate hydrolases"/>
    <property type="match status" value="2"/>
</dbReference>
<evidence type="ECO:0000256" key="3">
    <source>
        <dbReference type="ARBA" id="ARBA00022448"/>
    </source>
</evidence>
<dbReference type="InterPro" id="IPR027417">
    <property type="entry name" value="P-loop_NTPase"/>
</dbReference>
<comment type="caution">
    <text evidence="9">The sequence shown here is derived from an EMBL/GenBank/DDBJ whole genome shotgun (WGS) entry which is preliminary data.</text>
</comment>
<name>A0A2S6I6F3_9BACT</name>
<comment type="subcellular location">
    <subcellularLocation>
        <location evidence="1">Cell inner membrane</location>
        <topology evidence="1">Peripheral membrane protein</topology>
    </subcellularLocation>
</comment>
<dbReference type="CDD" id="cd03257">
    <property type="entry name" value="ABC_NikE_OppD_transporters"/>
    <property type="match status" value="1"/>
</dbReference>
<dbReference type="Proteomes" id="UP000237662">
    <property type="component" value="Unassembled WGS sequence"/>
</dbReference>
<protein>
    <submittedName>
        <fullName evidence="9">Peptide/nickel transport system ATP-binding protein</fullName>
    </submittedName>
</protein>
<feature type="domain" description="ABC transporter" evidence="8">
    <location>
        <begin position="262"/>
        <end position="499"/>
    </location>
</feature>
<keyword evidence="6 9" id="KW-0067">ATP-binding</keyword>
<keyword evidence="3" id="KW-0813">Transport</keyword>
<dbReference type="GO" id="GO:0016887">
    <property type="term" value="F:ATP hydrolysis activity"/>
    <property type="evidence" value="ECO:0007669"/>
    <property type="project" value="InterPro"/>
</dbReference>
<evidence type="ECO:0000256" key="7">
    <source>
        <dbReference type="ARBA" id="ARBA00023136"/>
    </source>
</evidence>
<sequence>MIELLNVTSLTVAYGRAQPAVEGVNFSVLPGEAVALVGPSGSGKSSCAAALLGLLPKKSSTVTGEARFQRKNDGVVELLGAGPLDMQAIRGREIGMIFQDPSAALNPVLSCGHQLREAVRQLKPPSKDEDAYIVELLDQVELSVLRCRLMTAMPGQLSGGQLQRLMLAIALAGQPRLLIADEPTTALDSITELEIVRLLDTFRRERNMGLLFITHDENLIRRVTDRSVTLPGAGGRSGVRQLGADAGAMPVHNKELPPVSLIEVSNLSIRFADAEMGDPAITDCGFRLMQGEWIGLIGPSGCGKSTIAKWLSGLSPAAGGTLRCGDFTFPATAPSTTIRKAVRAQMIFQDVLASLNPRMTVRQCIREATPDQDVGRTEDLLQAVGLTPERHGRLKPHQLSGGERQRLAIARALAAEPRILICDEALSGLDVLLRSEVVGVLQRVCAEKAITVILITHDLHLARSATDRLLLMEAGRIVERGSVEKILTSPESDLGRKLVATLELRQQ</sequence>
<evidence type="ECO:0000256" key="6">
    <source>
        <dbReference type="ARBA" id="ARBA00022840"/>
    </source>
</evidence>
<dbReference type="AlphaFoldDB" id="A0A2S6I6F3"/>
<dbReference type="InterPro" id="IPR003439">
    <property type="entry name" value="ABC_transporter-like_ATP-bd"/>
</dbReference>
<feature type="domain" description="ABC transporter" evidence="8">
    <location>
        <begin position="2"/>
        <end position="256"/>
    </location>
</feature>
<evidence type="ECO:0000313" key="9">
    <source>
        <dbReference type="EMBL" id="PPK86715.1"/>
    </source>
</evidence>
<dbReference type="OrthoDB" id="1115710at2"/>
<dbReference type="Pfam" id="PF00005">
    <property type="entry name" value="ABC_tran"/>
    <property type="match status" value="2"/>
</dbReference>
<keyword evidence="7" id="KW-0472">Membrane</keyword>
<dbReference type="GO" id="GO:0005524">
    <property type="term" value="F:ATP binding"/>
    <property type="evidence" value="ECO:0007669"/>
    <property type="project" value="UniProtKB-KW"/>
</dbReference>
<dbReference type="PROSITE" id="PS50893">
    <property type="entry name" value="ABC_TRANSPORTER_2"/>
    <property type="match status" value="2"/>
</dbReference>
<dbReference type="GO" id="GO:0005886">
    <property type="term" value="C:plasma membrane"/>
    <property type="evidence" value="ECO:0007669"/>
    <property type="project" value="UniProtKB-SubCell"/>
</dbReference>
<dbReference type="InterPro" id="IPR017871">
    <property type="entry name" value="ABC_transporter-like_CS"/>
</dbReference>
<dbReference type="Gene3D" id="3.40.50.300">
    <property type="entry name" value="P-loop containing nucleotide triphosphate hydrolases"/>
    <property type="match status" value="2"/>
</dbReference>
<evidence type="ECO:0000259" key="8">
    <source>
        <dbReference type="PROSITE" id="PS50893"/>
    </source>
</evidence>
<keyword evidence="10" id="KW-1185">Reference proteome</keyword>
<dbReference type="SMART" id="SM00382">
    <property type="entry name" value="AAA"/>
    <property type="match status" value="2"/>
</dbReference>
<gene>
    <name evidence="9" type="ORF">CLV84_3651</name>
</gene>
<evidence type="ECO:0000256" key="2">
    <source>
        <dbReference type="ARBA" id="ARBA00005417"/>
    </source>
</evidence>
<comment type="similarity">
    <text evidence="2">Belongs to the ABC transporter superfamily.</text>
</comment>
<dbReference type="PANTHER" id="PTHR43297">
    <property type="entry name" value="OLIGOPEPTIDE TRANSPORT ATP-BINDING PROTEIN APPD"/>
    <property type="match status" value="1"/>
</dbReference>
<proteinExistence type="inferred from homology"/>
<organism evidence="9 10">
    <name type="scientific">Neolewinella xylanilytica</name>
    <dbReference type="NCBI Taxonomy" id="1514080"/>
    <lineage>
        <taxon>Bacteria</taxon>
        <taxon>Pseudomonadati</taxon>
        <taxon>Bacteroidota</taxon>
        <taxon>Saprospiria</taxon>
        <taxon>Saprospirales</taxon>
        <taxon>Lewinellaceae</taxon>
        <taxon>Neolewinella</taxon>
    </lineage>
</organism>
<evidence type="ECO:0000313" key="10">
    <source>
        <dbReference type="Proteomes" id="UP000237662"/>
    </source>
</evidence>
<dbReference type="RefSeq" id="WP_104421130.1">
    <property type="nucleotide sequence ID" value="NZ_PTJC01000006.1"/>
</dbReference>
<dbReference type="EMBL" id="PTJC01000006">
    <property type="protein sequence ID" value="PPK86715.1"/>
    <property type="molecule type" value="Genomic_DNA"/>
</dbReference>
<dbReference type="InterPro" id="IPR050388">
    <property type="entry name" value="ABC_Ni/Peptide_Import"/>
</dbReference>
<dbReference type="PANTHER" id="PTHR43297:SF2">
    <property type="entry name" value="DIPEPTIDE TRANSPORT ATP-BINDING PROTEIN DPPD"/>
    <property type="match status" value="1"/>
</dbReference>
<accession>A0A2S6I6F3</accession>
<evidence type="ECO:0000256" key="5">
    <source>
        <dbReference type="ARBA" id="ARBA00022741"/>
    </source>
</evidence>
<evidence type="ECO:0000256" key="1">
    <source>
        <dbReference type="ARBA" id="ARBA00004417"/>
    </source>
</evidence>
<dbReference type="PROSITE" id="PS00211">
    <property type="entry name" value="ABC_TRANSPORTER_1"/>
    <property type="match status" value="2"/>
</dbReference>
<evidence type="ECO:0000256" key="4">
    <source>
        <dbReference type="ARBA" id="ARBA00022475"/>
    </source>
</evidence>
<dbReference type="InterPro" id="IPR003593">
    <property type="entry name" value="AAA+_ATPase"/>
</dbReference>
<reference evidence="9 10" key="1">
    <citation type="submission" date="2018-02" db="EMBL/GenBank/DDBJ databases">
        <title>Genomic Encyclopedia of Archaeal and Bacterial Type Strains, Phase II (KMG-II): from individual species to whole genera.</title>
        <authorList>
            <person name="Goeker M."/>
        </authorList>
    </citation>
    <scope>NUCLEOTIDE SEQUENCE [LARGE SCALE GENOMIC DNA]</scope>
    <source>
        <strain evidence="9 10">DSM 29526</strain>
    </source>
</reference>
<keyword evidence="4" id="KW-1003">Cell membrane</keyword>
<keyword evidence="5" id="KW-0547">Nucleotide-binding</keyword>